<keyword evidence="1" id="KW-0812">Transmembrane</keyword>
<comment type="similarity">
    <text evidence="1">Belongs to the SURF1 family.</text>
</comment>
<dbReference type="Proteomes" id="UP000824280">
    <property type="component" value="Chromosome"/>
</dbReference>
<keyword evidence="1" id="KW-1003">Cell membrane</keyword>
<comment type="subcellular location">
    <subcellularLocation>
        <location evidence="1">Cell membrane</location>
        <topology evidence="1">Multi-pass membrane protein</topology>
    </subcellularLocation>
</comment>
<accession>A0ABX8ZHC5</accession>
<organism evidence="2 3">
    <name type="scientific">Qipengyuania psychrotolerans</name>
    <dbReference type="NCBI Taxonomy" id="2867238"/>
    <lineage>
        <taxon>Bacteria</taxon>
        <taxon>Pseudomonadati</taxon>
        <taxon>Pseudomonadota</taxon>
        <taxon>Alphaproteobacteria</taxon>
        <taxon>Sphingomonadales</taxon>
        <taxon>Erythrobacteraceae</taxon>
        <taxon>Qipengyuania</taxon>
    </lineage>
</organism>
<dbReference type="EMBL" id="CP081297">
    <property type="protein sequence ID" value="QZD88415.1"/>
    <property type="molecule type" value="Genomic_DNA"/>
</dbReference>
<dbReference type="InterPro" id="IPR002994">
    <property type="entry name" value="Surf1/Shy1"/>
</dbReference>
<dbReference type="CDD" id="cd06662">
    <property type="entry name" value="SURF1"/>
    <property type="match status" value="1"/>
</dbReference>
<evidence type="ECO:0000313" key="3">
    <source>
        <dbReference type="Proteomes" id="UP000824280"/>
    </source>
</evidence>
<proteinExistence type="inferred from homology"/>
<comment type="caution">
    <text evidence="1">Lacks conserved residue(s) required for the propagation of feature annotation.</text>
</comment>
<reference evidence="2 3" key="1">
    <citation type="submission" date="2021-08" db="EMBL/GenBank/DDBJ databases">
        <title>Comparative Genomics Analysis of the Genus Qipengyuania Reveals Extensive Genetic Diversity and Metabolic Versatility, Including the Description of Fifteen Novel Species.</title>
        <authorList>
            <person name="Liu Y."/>
        </authorList>
    </citation>
    <scope>NUCLEOTIDE SEQUENCE [LARGE SCALE GENOMIC DNA]</scope>
    <source>
        <strain evidence="2 3">1XM2-8</strain>
    </source>
</reference>
<evidence type="ECO:0000313" key="2">
    <source>
        <dbReference type="EMBL" id="QZD88415.1"/>
    </source>
</evidence>
<protein>
    <recommendedName>
        <fullName evidence="1">SURF1-like protein</fullName>
    </recommendedName>
</protein>
<sequence>MIALGFWQLGRMDEKEALIVRAEQALKMSAEVEYPSDPASIDDVIYRRTSVTCESASGWTTVAGTSARGEKGVAQRVSCQRPDAEPLTVDIGWSRDPAPVEWAGGEVSGVIAPGGRIVATTGLAGLEPLAAPDPRNLPNNHLAYAGQWFFFALTALVIYLLALRRPGTRAKDE</sequence>
<feature type="transmembrane region" description="Helical" evidence="1">
    <location>
        <begin position="142"/>
        <end position="163"/>
    </location>
</feature>
<evidence type="ECO:0000256" key="1">
    <source>
        <dbReference type="RuleBase" id="RU363076"/>
    </source>
</evidence>
<gene>
    <name evidence="2" type="ORF">K3166_03710</name>
</gene>
<keyword evidence="1" id="KW-0472">Membrane</keyword>
<name>A0ABX8ZHC5_9SPHN</name>
<keyword evidence="3" id="KW-1185">Reference proteome</keyword>
<keyword evidence="1" id="KW-1133">Transmembrane helix</keyword>
<dbReference type="Pfam" id="PF02104">
    <property type="entry name" value="SURF1"/>
    <property type="match status" value="1"/>
</dbReference>